<dbReference type="PROSITE" id="PS51318">
    <property type="entry name" value="TAT"/>
    <property type="match status" value="1"/>
</dbReference>
<name>A0A6G9Y916_9NOCA</name>
<organism evidence="2 3">
    <name type="scientific">Nocardia arthritidis</name>
    <dbReference type="NCBI Taxonomy" id="228602"/>
    <lineage>
        <taxon>Bacteria</taxon>
        <taxon>Bacillati</taxon>
        <taxon>Actinomycetota</taxon>
        <taxon>Actinomycetes</taxon>
        <taxon>Mycobacteriales</taxon>
        <taxon>Nocardiaceae</taxon>
        <taxon>Nocardia</taxon>
    </lineage>
</organism>
<reference evidence="2 3" key="1">
    <citation type="journal article" date="2019" name="ACS Chem. Biol.">
        <title>Identification and Mobilization of a Cryptic Antibiotic Biosynthesis Gene Locus from a Human-Pathogenic Nocardia Isolate.</title>
        <authorList>
            <person name="Herisse M."/>
            <person name="Ishida K."/>
            <person name="Porter J.L."/>
            <person name="Howden B."/>
            <person name="Hertweck C."/>
            <person name="Stinear T.P."/>
            <person name="Pidot S.J."/>
        </authorList>
    </citation>
    <scope>NUCLEOTIDE SEQUENCE [LARGE SCALE GENOMIC DNA]</scope>
    <source>
        <strain evidence="2 3">AUSMDU00012717</strain>
    </source>
</reference>
<sequence length="150" mass="15155">MSETSAHSNTRGRNVIRRAVVGPAAATLAAVALTVAAAPDAGAAVIDLRAEPGASWGPASQYGTGCTYTLTANLTTGAFPVFFYDTTGRSTFAPSDFVDPAGATSVSVQWTPTAAEWHHIVAYQSQGSIASVDLLAGTGFSTGSGCAVMP</sequence>
<accession>A0A6G9Y916</accession>
<gene>
    <name evidence="2" type="ORF">F5544_08830</name>
</gene>
<keyword evidence="3" id="KW-1185">Reference proteome</keyword>
<dbReference type="AlphaFoldDB" id="A0A6G9Y916"/>
<dbReference type="EMBL" id="CP046172">
    <property type="protein sequence ID" value="QIS09668.1"/>
    <property type="molecule type" value="Genomic_DNA"/>
</dbReference>
<protein>
    <submittedName>
        <fullName evidence="2">Uncharacterized protein</fullName>
    </submittedName>
</protein>
<dbReference type="KEGG" id="nah:F5544_08830"/>
<keyword evidence="1" id="KW-0732">Signal</keyword>
<evidence type="ECO:0000313" key="2">
    <source>
        <dbReference type="EMBL" id="QIS09668.1"/>
    </source>
</evidence>
<feature type="signal peptide" evidence="1">
    <location>
        <begin position="1"/>
        <end position="37"/>
    </location>
</feature>
<evidence type="ECO:0000256" key="1">
    <source>
        <dbReference type="SAM" id="SignalP"/>
    </source>
</evidence>
<evidence type="ECO:0000313" key="3">
    <source>
        <dbReference type="Proteomes" id="UP000503540"/>
    </source>
</evidence>
<feature type="chain" id="PRO_5038678508" evidence="1">
    <location>
        <begin position="38"/>
        <end position="150"/>
    </location>
</feature>
<dbReference type="Proteomes" id="UP000503540">
    <property type="component" value="Chromosome"/>
</dbReference>
<proteinExistence type="predicted"/>
<dbReference type="RefSeq" id="WP_167472742.1">
    <property type="nucleotide sequence ID" value="NZ_CP046172.1"/>
</dbReference>
<dbReference type="InterPro" id="IPR006311">
    <property type="entry name" value="TAT_signal"/>
</dbReference>